<evidence type="ECO:0000313" key="2">
    <source>
        <dbReference type="EMBL" id="KAA1095934.1"/>
    </source>
</evidence>
<dbReference type="EMBL" id="VDEP01000371">
    <property type="protein sequence ID" value="KAA1095934.1"/>
    <property type="molecule type" value="Genomic_DNA"/>
</dbReference>
<proteinExistence type="predicted"/>
<feature type="region of interest" description="Disordered" evidence="1">
    <location>
        <begin position="1"/>
        <end position="73"/>
    </location>
</feature>
<evidence type="ECO:0000313" key="3">
    <source>
        <dbReference type="Proteomes" id="UP000325313"/>
    </source>
</evidence>
<feature type="compositionally biased region" description="Basic and acidic residues" evidence="1">
    <location>
        <begin position="62"/>
        <end position="73"/>
    </location>
</feature>
<sequence>MWDKIVGQLESPVGDRRDNKQIEESGAMVRRATRNGLNSQERRIEEPSAMDGIAKSDGLNSQERRIEEPTATD</sequence>
<comment type="caution">
    <text evidence="2">The sequence shown here is derived from an EMBL/GenBank/DDBJ whole genome shotgun (WGS) entry which is preliminary data.</text>
</comment>
<evidence type="ECO:0000256" key="1">
    <source>
        <dbReference type="SAM" id="MobiDB-lite"/>
    </source>
</evidence>
<organism evidence="2 3">
    <name type="scientific">Puccinia graminis f. sp. tritici</name>
    <dbReference type="NCBI Taxonomy" id="56615"/>
    <lineage>
        <taxon>Eukaryota</taxon>
        <taxon>Fungi</taxon>
        <taxon>Dikarya</taxon>
        <taxon>Basidiomycota</taxon>
        <taxon>Pucciniomycotina</taxon>
        <taxon>Pucciniomycetes</taxon>
        <taxon>Pucciniales</taxon>
        <taxon>Pucciniaceae</taxon>
        <taxon>Puccinia</taxon>
    </lineage>
</organism>
<dbReference type="Proteomes" id="UP000325313">
    <property type="component" value="Unassembled WGS sequence"/>
</dbReference>
<protein>
    <submittedName>
        <fullName evidence="2">Uncharacterized protein</fullName>
    </submittedName>
</protein>
<gene>
    <name evidence="2" type="ORF">PGTUg99_035777</name>
</gene>
<dbReference type="AlphaFoldDB" id="A0A5B0P5L2"/>
<accession>A0A5B0P5L2</accession>
<reference evidence="2 3" key="1">
    <citation type="submission" date="2019-05" db="EMBL/GenBank/DDBJ databases">
        <title>Emergence of the Ug99 lineage of the wheat stem rust pathogen through somatic hybridization.</title>
        <authorList>
            <person name="Li F."/>
            <person name="Upadhyaya N.M."/>
            <person name="Sperschneider J."/>
            <person name="Matny O."/>
            <person name="Nguyen-Phuc H."/>
            <person name="Mago R."/>
            <person name="Raley C."/>
            <person name="Miller M.E."/>
            <person name="Silverstein K.A.T."/>
            <person name="Henningsen E."/>
            <person name="Hirsch C.D."/>
            <person name="Visser B."/>
            <person name="Pretorius Z.A."/>
            <person name="Steffenson B.J."/>
            <person name="Schwessinger B."/>
            <person name="Dodds P.N."/>
            <person name="Figueroa M."/>
        </authorList>
    </citation>
    <scope>NUCLEOTIDE SEQUENCE [LARGE SCALE GENOMIC DNA]</scope>
    <source>
        <strain evidence="2 3">Ug99</strain>
    </source>
</reference>
<feature type="compositionally biased region" description="Basic and acidic residues" evidence="1">
    <location>
        <begin position="13"/>
        <end position="23"/>
    </location>
</feature>
<name>A0A5B0P5L2_PUCGR</name>